<evidence type="ECO:0000313" key="2">
    <source>
        <dbReference type="Proteomes" id="UP001221757"/>
    </source>
</evidence>
<dbReference type="AlphaFoldDB" id="A0AAD7CNI4"/>
<proteinExistence type="predicted"/>
<evidence type="ECO:0000313" key="1">
    <source>
        <dbReference type="EMBL" id="KAJ7654764.1"/>
    </source>
</evidence>
<comment type="caution">
    <text evidence="1">The sequence shown here is derived from an EMBL/GenBank/DDBJ whole genome shotgun (WGS) entry which is preliminary data.</text>
</comment>
<dbReference type="Proteomes" id="UP001221757">
    <property type="component" value="Unassembled WGS sequence"/>
</dbReference>
<organism evidence="1 2">
    <name type="scientific">Mycena rosella</name>
    <name type="common">Pink bonnet</name>
    <name type="synonym">Agaricus rosellus</name>
    <dbReference type="NCBI Taxonomy" id="1033263"/>
    <lineage>
        <taxon>Eukaryota</taxon>
        <taxon>Fungi</taxon>
        <taxon>Dikarya</taxon>
        <taxon>Basidiomycota</taxon>
        <taxon>Agaricomycotina</taxon>
        <taxon>Agaricomycetes</taxon>
        <taxon>Agaricomycetidae</taxon>
        <taxon>Agaricales</taxon>
        <taxon>Marasmiineae</taxon>
        <taxon>Mycenaceae</taxon>
        <taxon>Mycena</taxon>
    </lineage>
</organism>
<gene>
    <name evidence="1" type="ORF">B0H17DRAFT_1146698</name>
</gene>
<sequence length="401" mass="43505">MPVITLALVAEGLRNIGEVGLEDSLEAGRGRKVLECGHLHGEEPVSYIHCVYPMWPSEDDCWDKGSGMRRWRSGRSAKKSSTAVGTRPEWGRDGYRAHRHDRPADRLVGHWYHSRLLLYFELLDNLQIRVLLVEDMGLCMHLSFELLAYGLALRRQIVVNVLGSRELETNIVQLELDNVVADDRQCTSAVCNDDGSGLSILRSVSAGRIGCKDATCTALNKTGVKRWMVDTSSAALLVASRLMLKGLVAEGTLGGDMWQSSTLDDAGAVTSLRDEEALAVAVAKDNEGEGGVASVEMMPTSGVRAELQCKPQIVLLASSSVCVRVEKVEGGNWGGDAGVRGPWIMATDLRENLELSGGRGRCACEAGCGRERKGIFGGHGSMPQQSSREEACIVALTLRHF</sequence>
<reference evidence="1" key="1">
    <citation type="submission" date="2023-03" db="EMBL/GenBank/DDBJ databases">
        <title>Massive genome expansion in bonnet fungi (Mycena s.s.) driven by repeated elements and novel gene families across ecological guilds.</title>
        <authorList>
            <consortium name="Lawrence Berkeley National Laboratory"/>
            <person name="Harder C.B."/>
            <person name="Miyauchi S."/>
            <person name="Viragh M."/>
            <person name="Kuo A."/>
            <person name="Thoen E."/>
            <person name="Andreopoulos B."/>
            <person name="Lu D."/>
            <person name="Skrede I."/>
            <person name="Drula E."/>
            <person name="Henrissat B."/>
            <person name="Morin E."/>
            <person name="Kohler A."/>
            <person name="Barry K."/>
            <person name="LaButti K."/>
            <person name="Morin E."/>
            <person name="Salamov A."/>
            <person name="Lipzen A."/>
            <person name="Mereny Z."/>
            <person name="Hegedus B."/>
            <person name="Baldrian P."/>
            <person name="Stursova M."/>
            <person name="Weitz H."/>
            <person name="Taylor A."/>
            <person name="Grigoriev I.V."/>
            <person name="Nagy L.G."/>
            <person name="Martin F."/>
            <person name="Kauserud H."/>
        </authorList>
    </citation>
    <scope>NUCLEOTIDE SEQUENCE</scope>
    <source>
        <strain evidence="1">CBHHK067</strain>
    </source>
</reference>
<keyword evidence="2" id="KW-1185">Reference proteome</keyword>
<protein>
    <submittedName>
        <fullName evidence="1">Uncharacterized protein</fullName>
    </submittedName>
</protein>
<accession>A0AAD7CNI4</accession>
<dbReference type="EMBL" id="JARKIE010000319">
    <property type="protein sequence ID" value="KAJ7654764.1"/>
    <property type="molecule type" value="Genomic_DNA"/>
</dbReference>
<name>A0AAD7CNI4_MYCRO</name>